<reference evidence="5 6" key="1">
    <citation type="submission" date="2024-07" db="EMBL/GenBank/DDBJ databases">
        <title>Uliginosibacterium flavum JJ3220;KACC:17644.</title>
        <authorList>
            <person name="Kim M.K."/>
        </authorList>
    </citation>
    <scope>NUCLEOTIDE SEQUENCE [LARGE SCALE GENOMIC DNA]</scope>
    <source>
        <strain evidence="5 6">KACC:17644</strain>
    </source>
</reference>
<dbReference type="Pfam" id="PF12833">
    <property type="entry name" value="HTH_18"/>
    <property type="match status" value="1"/>
</dbReference>
<evidence type="ECO:0000256" key="1">
    <source>
        <dbReference type="ARBA" id="ARBA00023015"/>
    </source>
</evidence>
<keyword evidence="1" id="KW-0805">Transcription regulation</keyword>
<dbReference type="SUPFAM" id="SSF46689">
    <property type="entry name" value="Homeodomain-like"/>
    <property type="match status" value="2"/>
</dbReference>
<protein>
    <submittedName>
        <fullName evidence="5">AraC family transcriptional regulator</fullName>
    </submittedName>
</protein>
<dbReference type="Pfam" id="PF20240">
    <property type="entry name" value="DUF6597"/>
    <property type="match status" value="1"/>
</dbReference>
<evidence type="ECO:0000259" key="4">
    <source>
        <dbReference type="PROSITE" id="PS01124"/>
    </source>
</evidence>
<dbReference type="InterPro" id="IPR046532">
    <property type="entry name" value="DUF6597"/>
</dbReference>
<proteinExistence type="predicted"/>
<dbReference type="InterPro" id="IPR050204">
    <property type="entry name" value="AraC_XylS_family_regulators"/>
</dbReference>
<dbReference type="SMART" id="SM00342">
    <property type="entry name" value="HTH_ARAC"/>
    <property type="match status" value="1"/>
</dbReference>
<organism evidence="5 6">
    <name type="scientific">Uliginosibacterium flavum</name>
    <dbReference type="NCBI Taxonomy" id="1396831"/>
    <lineage>
        <taxon>Bacteria</taxon>
        <taxon>Pseudomonadati</taxon>
        <taxon>Pseudomonadota</taxon>
        <taxon>Betaproteobacteria</taxon>
        <taxon>Rhodocyclales</taxon>
        <taxon>Zoogloeaceae</taxon>
        <taxon>Uliginosibacterium</taxon>
    </lineage>
</organism>
<evidence type="ECO:0000313" key="5">
    <source>
        <dbReference type="EMBL" id="MET7016174.1"/>
    </source>
</evidence>
<dbReference type="InterPro" id="IPR018060">
    <property type="entry name" value="HTH_AraC"/>
</dbReference>
<evidence type="ECO:0000313" key="6">
    <source>
        <dbReference type="Proteomes" id="UP001549691"/>
    </source>
</evidence>
<name>A0ABV2TQG8_9RHOO</name>
<dbReference type="Proteomes" id="UP001549691">
    <property type="component" value="Unassembled WGS sequence"/>
</dbReference>
<dbReference type="Gene3D" id="1.10.10.60">
    <property type="entry name" value="Homeodomain-like"/>
    <property type="match status" value="1"/>
</dbReference>
<accession>A0ABV2TQG8</accession>
<dbReference type="InterPro" id="IPR009057">
    <property type="entry name" value="Homeodomain-like_sf"/>
</dbReference>
<gene>
    <name evidence="5" type="ORF">ABXR19_18460</name>
</gene>
<dbReference type="PANTHER" id="PTHR46796">
    <property type="entry name" value="HTH-TYPE TRANSCRIPTIONAL ACTIVATOR RHAS-RELATED"/>
    <property type="match status" value="1"/>
</dbReference>
<feature type="domain" description="HTH araC/xylS-type" evidence="4">
    <location>
        <begin position="156"/>
        <end position="257"/>
    </location>
</feature>
<keyword evidence="2" id="KW-0238">DNA-binding</keyword>
<comment type="caution">
    <text evidence="5">The sequence shown here is derived from an EMBL/GenBank/DDBJ whole genome shotgun (WGS) entry which is preliminary data.</text>
</comment>
<evidence type="ECO:0000256" key="2">
    <source>
        <dbReference type="ARBA" id="ARBA00023125"/>
    </source>
</evidence>
<dbReference type="EMBL" id="JBEWZI010000030">
    <property type="protein sequence ID" value="MET7016174.1"/>
    <property type="molecule type" value="Genomic_DNA"/>
</dbReference>
<evidence type="ECO:0000256" key="3">
    <source>
        <dbReference type="ARBA" id="ARBA00023163"/>
    </source>
</evidence>
<keyword evidence="3" id="KW-0804">Transcription</keyword>
<dbReference type="PROSITE" id="PS01124">
    <property type="entry name" value="HTH_ARAC_FAMILY_2"/>
    <property type="match status" value="1"/>
</dbReference>
<dbReference type="RefSeq" id="WP_354602631.1">
    <property type="nucleotide sequence ID" value="NZ_JBEWZI010000030.1"/>
</dbReference>
<sequence>MNRYFVIPRAELQPYVDRLWGWESELAQPMPPMLPGTGAELMFHYGDRVFLRSARHGVIDPGEAFLPGTRHGPCELLAQGRIGFISVRFRSGALRHFSPLSLIELANRPATAGEVWGDAGRQLAERIIQAPDRNKRVALLEDWLLACLARHGKQQPAIEAAIRALYYRHREVKIDALADEIGMSRRNFERVFREQIGLTPKAFQRTARFHLTLRNTLLAGRSDYLDAALAHGYYDQAHFIHEFKGFVGKSPTLFLQAAASMAHFYNPSIFSPDKVPFPR</sequence>
<keyword evidence="6" id="KW-1185">Reference proteome</keyword>